<dbReference type="AlphaFoldDB" id="A0A451AJD1"/>
<reference evidence="1" key="1">
    <citation type="submission" date="2019-02" db="EMBL/GenBank/DDBJ databases">
        <authorList>
            <person name="Gruber-Vodicka R. H."/>
            <person name="Seah K. B. B."/>
        </authorList>
    </citation>
    <scope>NUCLEOTIDE SEQUENCE</scope>
    <source>
        <strain evidence="1">BECK_BY1</strain>
    </source>
</reference>
<sequence>MFEPTANGFLGYPRAITAGNDIFRLGFLPYPRIEPFGSWRQVDKVRDQPITEQGDLMAAVIIIDFQALPGKAYFGAISR</sequence>
<gene>
    <name evidence="1" type="ORF">BECKTUN1418D_GA0071000_14392</name>
</gene>
<dbReference type="EMBL" id="CAADFX010000439">
    <property type="protein sequence ID" value="VFK66147.1"/>
    <property type="molecule type" value="Genomic_DNA"/>
</dbReference>
<proteinExistence type="predicted"/>
<name>A0A451AJD1_9GAMM</name>
<protein>
    <submittedName>
        <fullName evidence="1">Uncharacterized protein</fullName>
    </submittedName>
</protein>
<evidence type="ECO:0000313" key="1">
    <source>
        <dbReference type="EMBL" id="VFK66147.1"/>
    </source>
</evidence>
<accession>A0A451AJD1</accession>
<organism evidence="1">
    <name type="scientific">Candidatus Kentrum sp. TUN</name>
    <dbReference type="NCBI Taxonomy" id="2126343"/>
    <lineage>
        <taxon>Bacteria</taxon>
        <taxon>Pseudomonadati</taxon>
        <taxon>Pseudomonadota</taxon>
        <taxon>Gammaproteobacteria</taxon>
        <taxon>Candidatus Kentrum</taxon>
    </lineage>
</organism>